<evidence type="ECO:0000259" key="7">
    <source>
        <dbReference type="Pfam" id="PF09335"/>
    </source>
</evidence>
<feature type="transmembrane region" description="Helical" evidence="6">
    <location>
        <begin position="81"/>
        <end position="104"/>
    </location>
</feature>
<reference evidence="8" key="2">
    <citation type="submission" date="2023-01" db="EMBL/GenBank/DDBJ databases">
        <title>Draft genome sequence of Algimonas porphyrae strain NBRC 108216.</title>
        <authorList>
            <person name="Sun Q."/>
            <person name="Mori K."/>
        </authorList>
    </citation>
    <scope>NUCLEOTIDE SEQUENCE</scope>
    <source>
        <strain evidence="8">NBRC 108216</strain>
    </source>
</reference>
<comment type="subcellular location">
    <subcellularLocation>
        <location evidence="1 6">Cell membrane</location>
        <topology evidence="1 6">Multi-pass membrane protein</topology>
    </subcellularLocation>
</comment>
<evidence type="ECO:0000256" key="6">
    <source>
        <dbReference type="RuleBase" id="RU366058"/>
    </source>
</evidence>
<dbReference type="PANTHER" id="PTHR12677">
    <property type="entry name" value="GOLGI APPARATUS MEMBRANE PROTEIN TVP38-RELATED"/>
    <property type="match status" value="1"/>
</dbReference>
<evidence type="ECO:0000256" key="4">
    <source>
        <dbReference type="ARBA" id="ARBA00022989"/>
    </source>
</evidence>
<keyword evidence="4 6" id="KW-1133">Transmembrane helix</keyword>
<reference evidence="8" key="1">
    <citation type="journal article" date="2014" name="Int. J. Syst. Evol. Microbiol.">
        <title>Complete genome of a new Firmicutes species belonging to the dominant human colonic microbiota ('Ruminococcus bicirculans') reveals two chromosomes and a selective capacity to utilize plant glucans.</title>
        <authorList>
            <consortium name="NISC Comparative Sequencing Program"/>
            <person name="Wegmann U."/>
            <person name="Louis P."/>
            <person name="Goesmann A."/>
            <person name="Henrissat B."/>
            <person name="Duncan S.H."/>
            <person name="Flint H.J."/>
        </authorList>
    </citation>
    <scope>NUCLEOTIDE SEQUENCE</scope>
    <source>
        <strain evidence="8">NBRC 108216</strain>
    </source>
</reference>
<feature type="domain" description="VTT" evidence="7">
    <location>
        <begin position="68"/>
        <end position="182"/>
    </location>
</feature>
<organism evidence="8 9">
    <name type="scientific">Algimonas porphyrae</name>
    <dbReference type="NCBI Taxonomy" id="1128113"/>
    <lineage>
        <taxon>Bacteria</taxon>
        <taxon>Pseudomonadati</taxon>
        <taxon>Pseudomonadota</taxon>
        <taxon>Alphaproteobacteria</taxon>
        <taxon>Maricaulales</taxon>
        <taxon>Robiginitomaculaceae</taxon>
        <taxon>Algimonas</taxon>
    </lineage>
</organism>
<keyword evidence="5 6" id="KW-0472">Membrane</keyword>
<evidence type="ECO:0000256" key="2">
    <source>
        <dbReference type="ARBA" id="ARBA00022475"/>
    </source>
</evidence>
<dbReference type="InterPro" id="IPR032816">
    <property type="entry name" value="VTT_dom"/>
</dbReference>
<keyword evidence="9" id="KW-1185">Reference proteome</keyword>
<comment type="similarity">
    <text evidence="6">Belongs to the TVP38/TMEM64 family.</text>
</comment>
<dbReference type="RefSeq" id="WP_284369066.1">
    <property type="nucleotide sequence ID" value="NZ_BSNJ01000001.1"/>
</dbReference>
<gene>
    <name evidence="8" type="ORF">GCM10007854_02670</name>
</gene>
<name>A0ABQ5UZ99_9PROT</name>
<feature type="transmembrane region" description="Helical" evidence="6">
    <location>
        <begin position="137"/>
        <end position="157"/>
    </location>
</feature>
<dbReference type="PANTHER" id="PTHR12677:SF59">
    <property type="entry name" value="GOLGI APPARATUS MEMBRANE PROTEIN TVP38-RELATED"/>
    <property type="match status" value="1"/>
</dbReference>
<comment type="caution">
    <text evidence="8">The sequence shown here is derived from an EMBL/GenBank/DDBJ whole genome shotgun (WGS) entry which is preliminary data.</text>
</comment>
<evidence type="ECO:0000256" key="5">
    <source>
        <dbReference type="ARBA" id="ARBA00023136"/>
    </source>
</evidence>
<feature type="transmembrane region" description="Helical" evidence="6">
    <location>
        <begin position="164"/>
        <end position="183"/>
    </location>
</feature>
<sequence>MTDAPQPARQSFRWWMVILGIGLVAIVVLILSLNDVQSALAWLEGQGRKPWAPIVAIGLFVIGSYVLVPQWVLIGAAMTTFGFFGGIWVSWIGSMLAVIVHLGLARPLGGRIRARYTGSGLRRLMAMFRDNSLKSGFIVRLIPSGPALLVNSAAGLAGVKPIRFLIGTSVGIIPKILLTGFVAQGAISLADGERIALWITLGAAFAVVQFLLIRYLKRTRNVTESEK</sequence>
<evidence type="ECO:0000313" key="8">
    <source>
        <dbReference type="EMBL" id="GLQ19312.1"/>
    </source>
</evidence>
<protein>
    <recommendedName>
        <fullName evidence="6">TVP38/TMEM64 family membrane protein</fullName>
    </recommendedName>
</protein>
<dbReference type="Pfam" id="PF09335">
    <property type="entry name" value="VTT_dom"/>
    <property type="match status" value="1"/>
</dbReference>
<evidence type="ECO:0000256" key="3">
    <source>
        <dbReference type="ARBA" id="ARBA00022692"/>
    </source>
</evidence>
<dbReference type="Proteomes" id="UP001161390">
    <property type="component" value="Unassembled WGS sequence"/>
</dbReference>
<proteinExistence type="inferred from homology"/>
<feature type="transmembrane region" description="Helical" evidence="6">
    <location>
        <begin position="195"/>
        <end position="216"/>
    </location>
</feature>
<feature type="transmembrane region" description="Helical" evidence="6">
    <location>
        <begin position="51"/>
        <end position="74"/>
    </location>
</feature>
<feature type="transmembrane region" description="Helical" evidence="6">
    <location>
        <begin position="12"/>
        <end position="31"/>
    </location>
</feature>
<keyword evidence="3 6" id="KW-0812">Transmembrane</keyword>
<evidence type="ECO:0000313" key="9">
    <source>
        <dbReference type="Proteomes" id="UP001161390"/>
    </source>
</evidence>
<accession>A0ABQ5UZ99</accession>
<dbReference type="InterPro" id="IPR015414">
    <property type="entry name" value="TMEM64"/>
</dbReference>
<evidence type="ECO:0000256" key="1">
    <source>
        <dbReference type="ARBA" id="ARBA00004651"/>
    </source>
</evidence>
<dbReference type="EMBL" id="BSNJ01000001">
    <property type="protein sequence ID" value="GLQ19312.1"/>
    <property type="molecule type" value="Genomic_DNA"/>
</dbReference>
<keyword evidence="2 6" id="KW-1003">Cell membrane</keyword>